<proteinExistence type="predicted"/>
<reference evidence="2 3" key="1">
    <citation type="submission" date="2020-09" db="EMBL/GenBank/DDBJ databases">
        <title>Paenibacillus sp. CAU 1523 isolated from sand of Haeundae Beach.</title>
        <authorList>
            <person name="Kim W."/>
        </authorList>
    </citation>
    <scope>NUCLEOTIDE SEQUENCE [LARGE SCALE GENOMIC DNA]</scope>
    <source>
        <strain evidence="2 3">CAU 1523</strain>
    </source>
</reference>
<evidence type="ECO:0000313" key="3">
    <source>
        <dbReference type="Proteomes" id="UP000634529"/>
    </source>
</evidence>
<organism evidence="2 3">
    <name type="scientific">Paenibacillus arenosi</name>
    <dbReference type="NCBI Taxonomy" id="2774142"/>
    <lineage>
        <taxon>Bacteria</taxon>
        <taxon>Bacillati</taxon>
        <taxon>Bacillota</taxon>
        <taxon>Bacilli</taxon>
        <taxon>Bacillales</taxon>
        <taxon>Paenibacillaceae</taxon>
        <taxon>Paenibacillus</taxon>
    </lineage>
</organism>
<feature type="chain" id="PRO_5046462485" evidence="1">
    <location>
        <begin position="30"/>
        <end position="218"/>
    </location>
</feature>
<keyword evidence="1" id="KW-0732">Signal</keyword>
<feature type="signal peptide" evidence="1">
    <location>
        <begin position="1"/>
        <end position="29"/>
    </location>
</feature>
<name>A0ABR9AVK9_9BACL</name>
<dbReference type="EMBL" id="JACYTN010000003">
    <property type="protein sequence ID" value="MBD8498159.1"/>
    <property type="molecule type" value="Genomic_DNA"/>
</dbReference>
<gene>
    <name evidence="2" type="ORF">IFO66_07540</name>
</gene>
<sequence>MKKSLKKITVLSTLAISLSISSLGSVAHANDEANFRAPVEKTIDGVKYLDGIPVIPDNYKELKDAELGTTPEFVPRKEGTLPPNVLRGINTWSKVSEANKYSGHDYDRYNNNTKGSVKITLKTTSSMTASISGQIEYGFSTFAQAQMQGTIGQTYSKEFIQEVTVKPYYVTELKSAKKTVEQNYRYTHTGWFGDTRYSASSLDHRGNEYWIYSNPIKK</sequence>
<evidence type="ECO:0000313" key="2">
    <source>
        <dbReference type="EMBL" id="MBD8498159.1"/>
    </source>
</evidence>
<evidence type="ECO:0000256" key="1">
    <source>
        <dbReference type="SAM" id="SignalP"/>
    </source>
</evidence>
<keyword evidence="3" id="KW-1185">Reference proteome</keyword>
<protein>
    <submittedName>
        <fullName evidence="2">Uncharacterized protein</fullName>
    </submittedName>
</protein>
<accession>A0ABR9AVK9</accession>
<dbReference type="Proteomes" id="UP000634529">
    <property type="component" value="Unassembled WGS sequence"/>
</dbReference>
<dbReference type="RefSeq" id="WP_192024535.1">
    <property type="nucleotide sequence ID" value="NZ_JACYTN010000003.1"/>
</dbReference>
<comment type="caution">
    <text evidence="2">The sequence shown here is derived from an EMBL/GenBank/DDBJ whole genome shotgun (WGS) entry which is preliminary data.</text>
</comment>